<reference evidence="3" key="1">
    <citation type="submission" date="2023-07" db="EMBL/GenBank/DDBJ databases">
        <title>Genome content predicts the carbon catabolic preferences of heterotrophic bacteria.</title>
        <authorList>
            <person name="Gralka M."/>
        </authorList>
    </citation>
    <scope>NUCLEOTIDE SEQUENCE</scope>
    <source>
        <strain evidence="3">4G09</strain>
    </source>
</reference>
<feature type="chain" id="PRO_5047493078" description="Low-complexity protein" evidence="2">
    <location>
        <begin position="27"/>
        <end position="100"/>
    </location>
</feature>
<evidence type="ECO:0000256" key="1">
    <source>
        <dbReference type="SAM" id="MobiDB-lite"/>
    </source>
</evidence>
<feature type="region of interest" description="Disordered" evidence="1">
    <location>
        <begin position="54"/>
        <end position="100"/>
    </location>
</feature>
<feature type="non-terminal residue" evidence="3">
    <location>
        <position position="100"/>
    </location>
</feature>
<evidence type="ECO:0000313" key="3">
    <source>
        <dbReference type="EMBL" id="MDP2567063.1"/>
    </source>
</evidence>
<name>A0ABT9FJZ6_9GAMM</name>
<dbReference type="EMBL" id="JAUYVT010000032">
    <property type="protein sequence ID" value="MDP2567063.1"/>
    <property type="molecule type" value="Genomic_DNA"/>
</dbReference>
<evidence type="ECO:0000256" key="2">
    <source>
        <dbReference type="SAM" id="SignalP"/>
    </source>
</evidence>
<proteinExistence type="predicted"/>
<gene>
    <name evidence="3" type="ORF">Q8W34_20715</name>
</gene>
<organism evidence="3 4">
    <name type="scientific">Pseudoalteromonas marina</name>
    <dbReference type="NCBI Taxonomy" id="267375"/>
    <lineage>
        <taxon>Bacteria</taxon>
        <taxon>Pseudomonadati</taxon>
        <taxon>Pseudomonadota</taxon>
        <taxon>Gammaproteobacteria</taxon>
        <taxon>Alteromonadales</taxon>
        <taxon>Pseudoalteromonadaceae</taxon>
        <taxon>Pseudoalteromonas</taxon>
    </lineage>
</organism>
<keyword evidence="2" id="KW-0732">Signal</keyword>
<accession>A0ABT9FJZ6</accession>
<protein>
    <recommendedName>
        <fullName evidence="5">Low-complexity protein</fullName>
    </recommendedName>
</protein>
<evidence type="ECO:0000313" key="4">
    <source>
        <dbReference type="Proteomes" id="UP001177212"/>
    </source>
</evidence>
<sequence length="100" mass="9941">MNTVKNNTIALTLGAVVVGSASLVSADVQANPFEFQQLVSGYQLDAAEGKCGEGKCGGDAKGKKEGKCGEGKCGGDAKGKKEGKCGEGKCGGDAKGKKEG</sequence>
<feature type="signal peptide" evidence="2">
    <location>
        <begin position="1"/>
        <end position="26"/>
    </location>
</feature>
<keyword evidence="4" id="KW-1185">Reference proteome</keyword>
<dbReference type="Proteomes" id="UP001177212">
    <property type="component" value="Unassembled WGS sequence"/>
</dbReference>
<comment type="caution">
    <text evidence="3">The sequence shown here is derived from an EMBL/GenBank/DDBJ whole genome shotgun (WGS) entry which is preliminary data.</text>
</comment>
<evidence type="ECO:0008006" key="5">
    <source>
        <dbReference type="Google" id="ProtNLM"/>
    </source>
</evidence>